<keyword evidence="4 8" id="KW-0378">Hydrolase</keyword>
<protein>
    <recommendedName>
        <fullName evidence="7 8">Leishmanolysin-like peptidase</fullName>
        <ecNumber evidence="8">3.4.24.-</ecNumber>
    </recommendedName>
</protein>
<organism evidence="11">
    <name type="scientific">Haemonchus placei</name>
    <name type="common">Barber's pole worm</name>
    <dbReference type="NCBI Taxonomy" id="6290"/>
    <lineage>
        <taxon>Eukaryota</taxon>
        <taxon>Metazoa</taxon>
        <taxon>Ecdysozoa</taxon>
        <taxon>Nematoda</taxon>
        <taxon>Chromadorea</taxon>
        <taxon>Rhabditida</taxon>
        <taxon>Rhabditina</taxon>
        <taxon>Rhabditomorpha</taxon>
        <taxon>Strongyloidea</taxon>
        <taxon>Trichostrongylidae</taxon>
        <taxon>Haemonchus</taxon>
    </lineage>
</organism>
<evidence type="ECO:0000256" key="8">
    <source>
        <dbReference type="RuleBase" id="RU366077"/>
    </source>
</evidence>
<evidence type="ECO:0000256" key="7">
    <source>
        <dbReference type="ARBA" id="ARBA00039717"/>
    </source>
</evidence>
<dbReference type="GO" id="GO:0006508">
    <property type="term" value="P:proteolysis"/>
    <property type="evidence" value="ECO:0007669"/>
    <property type="project" value="UniProtKB-KW"/>
</dbReference>
<keyword evidence="6 8" id="KW-0482">Metalloprotease</keyword>
<sequence>MSGSNTQVFALSRVTLALFEDSGWYKVNYDKAEDMEWGKNLGCAFATKSCLTWMKMNPRNPYPFCKKRRSARCSPARLEQRGCNLLLMNKTFPPPPGFLPEYDYNLKNLYHDEKGQPISGYGSSTIADFCPYYMIISHSSRCFSMDAAYKADEYASNLEQLHAVGCFEVCFE</sequence>
<accession>A0A0N4X3I0</accession>
<keyword evidence="10" id="KW-1185">Reference proteome</keyword>
<dbReference type="STRING" id="6290.A0A0N4X3I0"/>
<evidence type="ECO:0000256" key="6">
    <source>
        <dbReference type="ARBA" id="ARBA00023049"/>
    </source>
</evidence>
<evidence type="ECO:0000256" key="3">
    <source>
        <dbReference type="ARBA" id="ARBA00022723"/>
    </source>
</evidence>
<dbReference type="Gene3D" id="3.90.132.10">
    <property type="entry name" value="Leishmanolysin , domain 2"/>
    <property type="match status" value="1"/>
</dbReference>
<dbReference type="GO" id="GO:0007155">
    <property type="term" value="P:cell adhesion"/>
    <property type="evidence" value="ECO:0007669"/>
    <property type="project" value="InterPro"/>
</dbReference>
<comment type="cofactor">
    <cofactor evidence="8">
        <name>Zn(2+)</name>
        <dbReference type="ChEBI" id="CHEBI:29105"/>
    </cofactor>
    <text evidence="8">Binds 1 zinc ion per subunit.</text>
</comment>
<evidence type="ECO:0000313" key="9">
    <source>
        <dbReference type="EMBL" id="VDO73947.1"/>
    </source>
</evidence>
<dbReference type="Pfam" id="PF01457">
    <property type="entry name" value="Peptidase_M8"/>
    <property type="match status" value="1"/>
</dbReference>
<dbReference type="GO" id="GO:0016020">
    <property type="term" value="C:membrane"/>
    <property type="evidence" value="ECO:0007669"/>
    <property type="project" value="InterPro"/>
</dbReference>
<evidence type="ECO:0000256" key="1">
    <source>
        <dbReference type="ARBA" id="ARBA00005860"/>
    </source>
</evidence>
<dbReference type="PANTHER" id="PTHR10942:SF0">
    <property type="entry name" value="LEISHMANOLYSIN-LIKE PEPTIDASE"/>
    <property type="match status" value="1"/>
</dbReference>
<dbReference type="EMBL" id="UZAF01020919">
    <property type="protein sequence ID" value="VDO73947.1"/>
    <property type="molecule type" value="Genomic_DNA"/>
</dbReference>
<dbReference type="OrthoDB" id="5856025at2759"/>
<dbReference type="AlphaFoldDB" id="A0A0N4X3I0"/>
<gene>
    <name evidence="9" type="ORF">HPLM_LOCUS18914</name>
</gene>
<dbReference type="OMA" id="YYMIISH"/>
<reference evidence="11" key="1">
    <citation type="submission" date="2017-02" db="UniProtKB">
        <authorList>
            <consortium name="WormBaseParasite"/>
        </authorList>
    </citation>
    <scope>IDENTIFICATION</scope>
</reference>
<dbReference type="EC" id="3.4.24.-" evidence="8"/>
<evidence type="ECO:0000313" key="11">
    <source>
        <dbReference type="WBParaSite" id="HPLM_0001892201-mRNA-1"/>
    </source>
</evidence>
<evidence type="ECO:0000313" key="10">
    <source>
        <dbReference type="Proteomes" id="UP000268014"/>
    </source>
</evidence>
<dbReference type="WBParaSite" id="HPLM_0001892201-mRNA-1">
    <property type="protein sequence ID" value="HPLM_0001892201-mRNA-1"/>
    <property type="gene ID" value="HPLM_0001892201"/>
</dbReference>
<keyword evidence="3 8" id="KW-0479">Metal-binding</keyword>
<dbReference type="GO" id="GO:0046872">
    <property type="term" value="F:metal ion binding"/>
    <property type="evidence" value="ECO:0007669"/>
    <property type="project" value="UniProtKB-KW"/>
</dbReference>
<keyword evidence="5 8" id="KW-0862">Zinc</keyword>
<dbReference type="InterPro" id="IPR001577">
    <property type="entry name" value="Peptidase_M8"/>
</dbReference>
<evidence type="ECO:0000256" key="2">
    <source>
        <dbReference type="ARBA" id="ARBA00022670"/>
    </source>
</evidence>
<evidence type="ECO:0000256" key="5">
    <source>
        <dbReference type="ARBA" id="ARBA00022833"/>
    </source>
</evidence>
<dbReference type="PANTHER" id="PTHR10942">
    <property type="entry name" value="LEISHMANOLYSIN-LIKE PEPTIDASE"/>
    <property type="match status" value="1"/>
</dbReference>
<keyword evidence="2 8" id="KW-0645">Protease</keyword>
<evidence type="ECO:0000256" key="4">
    <source>
        <dbReference type="ARBA" id="ARBA00022801"/>
    </source>
</evidence>
<proteinExistence type="inferred from homology"/>
<name>A0A0N4X3I0_HAEPC</name>
<dbReference type="SUPFAM" id="SSF55486">
    <property type="entry name" value="Metalloproteases ('zincins'), catalytic domain"/>
    <property type="match status" value="1"/>
</dbReference>
<dbReference type="Proteomes" id="UP000268014">
    <property type="component" value="Unassembled WGS sequence"/>
</dbReference>
<dbReference type="GO" id="GO:0004222">
    <property type="term" value="F:metalloendopeptidase activity"/>
    <property type="evidence" value="ECO:0007669"/>
    <property type="project" value="UniProtKB-UniRule"/>
</dbReference>
<comment type="similarity">
    <text evidence="1 8">Belongs to the peptidase M8 family.</text>
</comment>
<reference evidence="9 10" key="2">
    <citation type="submission" date="2018-11" db="EMBL/GenBank/DDBJ databases">
        <authorList>
            <consortium name="Pathogen Informatics"/>
        </authorList>
    </citation>
    <scope>NUCLEOTIDE SEQUENCE [LARGE SCALE GENOMIC DNA]</scope>
    <source>
        <strain evidence="9 10">MHpl1</strain>
    </source>
</reference>
<dbReference type="GO" id="GO:0005737">
    <property type="term" value="C:cytoplasm"/>
    <property type="evidence" value="ECO:0007669"/>
    <property type="project" value="TreeGrafter"/>
</dbReference>